<comment type="caution">
    <text evidence="1">The sequence shown here is derived from an EMBL/GenBank/DDBJ whole genome shotgun (WGS) entry which is preliminary data.</text>
</comment>
<name>A0AAN9J9N8_CLITE</name>
<evidence type="ECO:0000313" key="1">
    <source>
        <dbReference type="EMBL" id="KAK7294254.1"/>
    </source>
</evidence>
<dbReference type="AlphaFoldDB" id="A0AAN9J9N8"/>
<organism evidence="1 2">
    <name type="scientific">Clitoria ternatea</name>
    <name type="common">Butterfly pea</name>
    <dbReference type="NCBI Taxonomy" id="43366"/>
    <lineage>
        <taxon>Eukaryota</taxon>
        <taxon>Viridiplantae</taxon>
        <taxon>Streptophyta</taxon>
        <taxon>Embryophyta</taxon>
        <taxon>Tracheophyta</taxon>
        <taxon>Spermatophyta</taxon>
        <taxon>Magnoliopsida</taxon>
        <taxon>eudicotyledons</taxon>
        <taxon>Gunneridae</taxon>
        <taxon>Pentapetalae</taxon>
        <taxon>rosids</taxon>
        <taxon>fabids</taxon>
        <taxon>Fabales</taxon>
        <taxon>Fabaceae</taxon>
        <taxon>Papilionoideae</taxon>
        <taxon>50 kb inversion clade</taxon>
        <taxon>NPAAA clade</taxon>
        <taxon>indigoferoid/millettioid clade</taxon>
        <taxon>Phaseoleae</taxon>
        <taxon>Clitoria</taxon>
    </lineage>
</organism>
<reference evidence="1 2" key="1">
    <citation type="submission" date="2024-01" db="EMBL/GenBank/DDBJ databases">
        <title>The genomes of 5 underutilized Papilionoideae crops provide insights into root nodulation and disease resistance.</title>
        <authorList>
            <person name="Yuan L."/>
        </authorList>
    </citation>
    <scope>NUCLEOTIDE SEQUENCE [LARGE SCALE GENOMIC DNA]</scope>
    <source>
        <strain evidence="1">LY-2023</strain>
        <tissue evidence="1">Leaf</tissue>
    </source>
</reference>
<evidence type="ECO:0000313" key="2">
    <source>
        <dbReference type="Proteomes" id="UP001359559"/>
    </source>
</evidence>
<dbReference type="Proteomes" id="UP001359559">
    <property type="component" value="Unassembled WGS sequence"/>
</dbReference>
<accession>A0AAN9J9N8</accession>
<keyword evidence="2" id="KW-1185">Reference proteome</keyword>
<protein>
    <submittedName>
        <fullName evidence="1">Uncharacterized protein</fullName>
    </submittedName>
</protein>
<gene>
    <name evidence="1" type="ORF">RJT34_17141</name>
</gene>
<dbReference type="EMBL" id="JAYKXN010000004">
    <property type="protein sequence ID" value="KAK7294254.1"/>
    <property type="molecule type" value="Genomic_DNA"/>
</dbReference>
<sequence>MNHANRLLEAVLEVAGGGLEVAAADWGLIRVAAGGWRLWEVAAADWGLFGGQNSIAGGQTWSLEVRTMSSEFKQGSLKVKQGSLEDCSLATPQQLAIHDVEIAHERFIAWRSHDAMQRCDRGYDRLL</sequence>
<proteinExistence type="predicted"/>